<proteinExistence type="predicted"/>
<feature type="chain" id="PRO_5026078408" description="Secreted protein" evidence="1">
    <location>
        <begin position="21"/>
        <end position="105"/>
    </location>
</feature>
<gene>
    <name evidence="2" type="ORF">K402DRAFT_30979</name>
</gene>
<name>A0A6G1H4Q0_9PEZI</name>
<evidence type="ECO:0000313" key="3">
    <source>
        <dbReference type="Proteomes" id="UP000800041"/>
    </source>
</evidence>
<protein>
    <recommendedName>
        <fullName evidence="4">Secreted protein</fullName>
    </recommendedName>
</protein>
<dbReference type="AlphaFoldDB" id="A0A6G1H4Q0"/>
<organism evidence="2 3">
    <name type="scientific">Aulographum hederae CBS 113979</name>
    <dbReference type="NCBI Taxonomy" id="1176131"/>
    <lineage>
        <taxon>Eukaryota</taxon>
        <taxon>Fungi</taxon>
        <taxon>Dikarya</taxon>
        <taxon>Ascomycota</taxon>
        <taxon>Pezizomycotina</taxon>
        <taxon>Dothideomycetes</taxon>
        <taxon>Pleosporomycetidae</taxon>
        <taxon>Aulographales</taxon>
        <taxon>Aulographaceae</taxon>
    </lineage>
</organism>
<evidence type="ECO:0000256" key="1">
    <source>
        <dbReference type="SAM" id="SignalP"/>
    </source>
</evidence>
<dbReference type="EMBL" id="ML977149">
    <property type="protein sequence ID" value="KAF1988203.1"/>
    <property type="molecule type" value="Genomic_DNA"/>
</dbReference>
<sequence length="105" mass="12044">MLFLFCVFLFSVYKLNRLEGVGCESVWEGECDLTAVASECNPQQEYLDVQRQPCVPVPPHSYTDARQEVDEAGSCGSWKRKHQSLTGLCRKGRSLPRQLRYEKSR</sequence>
<evidence type="ECO:0008006" key="4">
    <source>
        <dbReference type="Google" id="ProtNLM"/>
    </source>
</evidence>
<keyword evidence="1" id="KW-0732">Signal</keyword>
<keyword evidence="3" id="KW-1185">Reference proteome</keyword>
<reference evidence="2" key="1">
    <citation type="journal article" date="2020" name="Stud. Mycol.">
        <title>101 Dothideomycetes genomes: a test case for predicting lifestyles and emergence of pathogens.</title>
        <authorList>
            <person name="Haridas S."/>
            <person name="Albert R."/>
            <person name="Binder M."/>
            <person name="Bloem J."/>
            <person name="Labutti K."/>
            <person name="Salamov A."/>
            <person name="Andreopoulos B."/>
            <person name="Baker S."/>
            <person name="Barry K."/>
            <person name="Bills G."/>
            <person name="Bluhm B."/>
            <person name="Cannon C."/>
            <person name="Castanera R."/>
            <person name="Culley D."/>
            <person name="Daum C."/>
            <person name="Ezra D."/>
            <person name="Gonzalez J."/>
            <person name="Henrissat B."/>
            <person name="Kuo A."/>
            <person name="Liang C."/>
            <person name="Lipzen A."/>
            <person name="Lutzoni F."/>
            <person name="Magnuson J."/>
            <person name="Mondo S."/>
            <person name="Nolan M."/>
            <person name="Ohm R."/>
            <person name="Pangilinan J."/>
            <person name="Park H.-J."/>
            <person name="Ramirez L."/>
            <person name="Alfaro M."/>
            <person name="Sun H."/>
            <person name="Tritt A."/>
            <person name="Yoshinaga Y."/>
            <person name="Zwiers L.-H."/>
            <person name="Turgeon B."/>
            <person name="Goodwin S."/>
            <person name="Spatafora J."/>
            <person name="Crous P."/>
            <person name="Grigoriev I."/>
        </authorList>
    </citation>
    <scope>NUCLEOTIDE SEQUENCE</scope>
    <source>
        <strain evidence="2">CBS 113979</strain>
    </source>
</reference>
<accession>A0A6G1H4Q0</accession>
<feature type="signal peptide" evidence="1">
    <location>
        <begin position="1"/>
        <end position="20"/>
    </location>
</feature>
<dbReference type="Proteomes" id="UP000800041">
    <property type="component" value="Unassembled WGS sequence"/>
</dbReference>
<evidence type="ECO:0000313" key="2">
    <source>
        <dbReference type="EMBL" id="KAF1988203.1"/>
    </source>
</evidence>